<keyword evidence="5 7" id="KW-0472">Membrane</keyword>
<evidence type="ECO:0000256" key="6">
    <source>
        <dbReference type="SAM" id="MobiDB-lite"/>
    </source>
</evidence>
<keyword evidence="3 7" id="KW-0812">Transmembrane</keyword>
<evidence type="ECO:0000256" key="2">
    <source>
        <dbReference type="ARBA" id="ARBA00008974"/>
    </source>
</evidence>
<dbReference type="GeneID" id="41970856"/>
<feature type="region of interest" description="Disordered" evidence="6">
    <location>
        <begin position="526"/>
        <end position="547"/>
    </location>
</feature>
<evidence type="ECO:0000256" key="5">
    <source>
        <dbReference type="ARBA" id="ARBA00023136"/>
    </source>
</evidence>
<evidence type="ECO:0000256" key="3">
    <source>
        <dbReference type="ARBA" id="ARBA00022692"/>
    </source>
</evidence>
<evidence type="ECO:0000313" key="8">
    <source>
        <dbReference type="EMBL" id="TPX16847.1"/>
    </source>
</evidence>
<evidence type="ECO:0000256" key="7">
    <source>
        <dbReference type="SAM" id="Phobius"/>
    </source>
</evidence>
<feature type="transmembrane region" description="Helical" evidence="7">
    <location>
        <begin position="238"/>
        <end position="257"/>
    </location>
</feature>
<organism evidence="8 9">
    <name type="scientific">Thyridium curvatum</name>
    <dbReference type="NCBI Taxonomy" id="1093900"/>
    <lineage>
        <taxon>Eukaryota</taxon>
        <taxon>Fungi</taxon>
        <taxon>Dikarya</taxon>
        <taxon>Ascomycota</taxon>
        <taxon>Pezizomycotina</taxon>
        <taxon>Sordariomycetes</taxon>
        <taxon>Sordariomycetidae</taxon>
        <taxon>Thyridiales</taxon>
        <taxon>Thyridiaceae</taxon>
        <taxon>Thyridium</taxon>
    </lineage>
</organism>
<sequence length="547" mass="59727">MGVNWAHWKKKLECPKDEDAYYENTTWCNRDLIPIPPERRTFGVWSYFGYWTVSGSCISAWSTGSTLLAFGLSPQQAIGVVILGGFLTGLLAVACGWMGEVHHIGFTVASRFSWGMRGSYFPVILRIFVSCMWFGMQAFWGGQATRVMFGAIIPGLAHMPNYFSESSHLMTNDFIGLVIWMCLFVPGVLIRPEKLQIPFVICFFFFAGTCIGCLAWSVSQAGGAGKMFTEPGSTPNVGWSFMFGITAILGAWGAGTLGQSDWTRYASRRFAPTLSQLVAAPITIAITAIIGIIVTSAARDVLGGDVIWNPIYLLAAIQEHYSSSSRARAGVFFASLGCVSSQFSISVVLNSVSCGMDMAGICPKYINIRRGGYIMAAIGIATQPWQLLSTATKFLSVLSGFGVFMAPATGVMLADYHIVRKAKLKVNELYIGDSSSIYWFRQGFNWRAFAAFTIGMWPLLPGLVGTVNAYEGPSWTGWVRLYNLTFLVGVAMSFVSFWALSYFFPVSGLGLEAPFVEDGVIHGATETTENDSQAGEKQPPMEVSDKV</sequence>
<dbReference type="InterPro" id="IPR045225">
    <property type="entry name" value="Uracil/uridine/allantoin_perm"/>
</dbReference>
<comment type="caution">
    <text evidence="8">The sequence shown here is derived from an EMBL/GenBank/DDBJ whole genome shotgun (WGS) entry which is preliminary data.</text>
</comment>
<feature type="transmembrane region" description="Helical" evidence="7">
    <location>
        <begin position="394"/>
        <end position="414"/>
    </location>
</feature>
<reference evidence="8 9" key="1">
    <citation type="submission" date="2019-06" db="EMBL/GenBank/DDBJ databases">
        <title>Draft genome sequence of the filamentous fungus Phialemoniopsis curvata isolated from diesel fuel.</title>
        <authorList>
            <person name="Varaljay V.A."/>
            <person name="Lyon W.J."/>
            <person name="Crouch A.L."/>
            <person name="Drake C.E."/>
            <person name="Hollomon J.M."/>
            <person name="Nadeau L.J."/>
            <person name="Nunn H.S."/>
            <person name="Stevenson B.S."/>
            <person name="Bojanowski C.L."/>
            <person name="Crookes-Goodson W.J."/>
        </authorList>
    </citation>
    <scope>NUCLEOTIDE SEQUENCE [LARGE SCALE GENOMIC DNA]</scope>
    <source>
        <strain evidence="8 9">D216</strain>
    </source>
</reference>
<feature type="transmembrane region" description="Helical" evidence="7">
    <location>
        <begin position="169"/>
        <end position="190"/>
    </location>
</feature>
<feature type="transmembrane region" description="Helical" evidence="7">
    <location>
        <begin position="119"/>
        <end position="140"/>
    </location>
</feature>
<comment type="subcellular location">
    <subcellularLocation>
        <location evidence="1">Membrane</location>
        <topology evidence="1">Multi-pass membrane protein</topology>
    </subcellularLocation>
</comment>
<dbReference type="RefSeq" id="XP_030998558.1">
    <property type="nucleotide sequence ID" value="XM_031137706.1"/>
</dbReference>
<proteinExistence type="inferred from homology"/>
<dbReference type="Gene3D" id="1.10.4160.10">
    <property type="entry name" value="Hydantoin permease"/>
    <property type="match status" value="1"/>
</dbReference>
<feature type="transmembrane region" description="Helical" evidence="7">
    <location>
        <begin position="48"/>
        <end position="70"/>
    </location>
</feature>
<name>A0A507BAF4_9PEZI</name>
<dbReference type="Pfam" id="PF02133">
    <property type="entry name" value="Transp_cyt_pur"/>
    <property type="match status" value="1"/>
</dbReference>
<feature type="transmembrane region" description="Helical" evidence="7">
    <location>
        <begin position="484"/>
        <end position="504"/>
    </location>
</feature>
<gene>
    <name evidence="8" type="ORF">E0L32_003409</name>
</gene>
<dbReference type="EMBL" id="SKBQ01000015">
    <property type="protein sequence ID" value="TPX16847.1"/>
    <property type="molecule type" value="Genomic_DNA"/>
</dbReference>
<dbReference type="OrthoDB" id="2018619at2759"/>
<keyword evidence="9" id="KW-1185">Reference proteome</keyword>
<evidence type="ECO:0000313" key="9">
    <source>
        <dbReference type="Proteomes" id="UP000319257"/>
    </source>
</evidence>
<evidence type="ECO:0000256" key="1">
    <source>
        <dbReference type="ARBA" id="ARBA00004141"/>
    </source>
</evidence>
<feature type="transmembrane region" description="Helical" evidence="7">
    <location>
        <begin position="277"/>
        <end position="298"/>
    </location>
</feature>
<dbReference type="PANTHER" id="PTHR30618:SF15">
    <property type="entry name" value="NICOTINAMIDE RIBOSIDE TRANSPORTER 1-RELATED"/>
    <property type="match status" value="1"/>
</dbReference>
<feature type="transmembrane region" description="Helical" evidence="7">
    <location>
        <begin position="444"/>
        <end position="464"/>
    </location>
</feature>
<feature type="transmembrane region" description="Helical" evidence="7">
    <location>
        <begin position="77"/>
        <end position="99"/>
    </location>
</feature>
<dbReference type="AlphaFoldDB" id="A0A507BAF4"/>
<dbReference type="CDD" id="cd11482">
    <property type="entry name" value="SLC-NCS1sbd_NRT1-like"/>
    <property type="match status" value="1"/>
</dbReference>
<feature type="compositionally biased region" description="Polar residues" evidence="6">
    <location>
        <begin position="526"/>
        <end position="535"/>
    </location>
</feature>
<dbReference type="GO" id="GO:0015205">
    <property type="term" value="F:nucleobase transmembrane transporter activity"/>
    <property type="evidence" value="ECO:0007669"/>
    <property type="project" value="TreeGrafter"/>
</dbReference>
<dbReference type="InterPro" id="IPR001248">
    <property type="entry name" value="Pur-cyt_permease"/>
</dbReference>
<dbReference type="PANTHER" id="PTHR30618">
    <property type="entry name" value="NCS1 FAMILY PURINE/PYRIMIDINE TRANSPORTER"/>
    <property type="match status" value="1"/>
</dbReference>
<comment type="similarity">
    <text evidence="2">Belongs to the purine-cytosine permease (2.A.39) family.</text>
</comment>
<protein>
    <submittedName>
        <fullName evidence="8">Uncharacterized protein</fullName>
    </submittedName>
</protein>
<feature type="transmembrane region" description="Helical" evidence="7">
    <location>
        <begin position="329"/>
        <end position="350"/>
    </location>
</feature>
<dbReference type="Proteomes" id="UP000319257">
    <property type="component" value="Unassembled WGS sequence"/>
</dbReference>
<evidence type="ECO:0000256" key="4">
    <source>
        <dbReference type="ARBA" id="ARBA00022989"/>
    </source>
</evidence>
<feature type="transmembrane region" description="Helical" evidence="7">
    <location>
        <begin position="197"/>
        <end position="218"/>
    </location>
</feature>
<accession>A0A507BAF4</accession>
<keyword evidence="4 7" id="KW-1133">Transmembrane helix</keyword>
<dbReference type="InParanoid" id="A0A507BAF4"/>
<dbReference type="GO" id="GO:0005886">
    <property type="term" value="C:plasma membrane"/>
    <property type="evidence" value="ECO:0007669"/>
    <property type="project" value="TreeGrafter"/>
</dbReference>
<feature type="transmembrane region" description="Helical" evidence="7">
    <location>
        <begin position="371"/>
        <end position="388"/>
    </location>
</feature>